<proteinExistence type="predicted"/>
<dbReference type="SUPFAM" id="SSF57756">
    <property type="entry name" value="Retrovirus zinc finger-like domains"/>
    <property type="match status" value="1"/>
</dbReference>
<dbReference type="InterPro" id="IPR036397">
    <property type="entry name" value="RNaseH_sf"/>
</dbReference>
<keyword evidence="2" id="KW-0863">Zinc-finger</keyword>
<dbReference type="GO" id="GO:0003676">
    <property type="term" value="F:nucleic acid binding"/>
    <property type="evidence" value="ECO:0007669"/>
    <property type="project" value="InterPro"/>
</dbReference>
<feature type="compositionally biased region" description="Basic and acidic residues" evidence="3">
    <location>
        <begin position="509"/>
        <end position="527"/>
    </location>
</feature>
<dbReference type="Pfam" id="PF25597">
    <property type="entry name" value="SH3_retrovirus"/>
    <property type="match status" value="1"/>
</dbReference>
<dbReference type="SUPFAM" id="SSF53098">
    <property type="entry name" value="Ribonuclease H-like"/>
    <property type="match status" value="1"/>
</dbReference>
<feature type="region of interest" description="Disordered" evidence="3">
    <location>
        <begin position="509"/>
        <end position="545"/>
    </location>
</feature>
<keyword evidence="1" id="KW-0645">Protease</keyword>
<keyword evidence="2" id="KW-0479">Metal-binding</keyword>
<keyword evidence="6" id="KW-1185">Reference proteome</keyword>
<dbReference type="PANTHER" id="PTHR42648">
    <property type="entry name" value="TRANSPOSASE, PUTATIVE-RELATED"/>
    <property type="match status" value="1"/>
</dbReference>
<dbReference type="GO" id="GO:0008233">
    <property type="term" value="F:peptidase activity"/>
    <property type="evidence" value="ECO:0007669"/>
    <property type="project" value="UniProtKB-KW"/>
</dbReference>
<evidence type="ECO:0000313" key="5">
    <source>
        <dbReference type="EnsemblPlants" id="cds.evm.model.01.986"/>
    </source>
</evidence>
<dbReference type="Gene3D" id="3.30.420.10">
    <property type="entry name" value="Ribonuclease H-like superfamily/Ribonuclease H"/>
    <property type="match status" value="1"/>
</dbReference>
<name>A0A803NRR5_CANSA</name>
<evidence type="ECO:0000256" key="3">
    <source>
        <dbReference type="SAM" id="MobiDB-lite"/>
    </source>
</evidence>
<dbReference type="AlphaFoldDB" id="A0A803NRR5"/>
<protein>
    <recommendedName>
        <fullName evidence="4">CCHC-type domain-containing protein</fullName>
    </recommendedName>
</protein>
<dbReference type="InterPro" id="IPR001878">
    <property type="entry name" value="Znf_CCHC"/>
</dbReference>
<sequence length="545" mass="61563">MSMAKLEIDKFTGENNFGLWRLKMKAMLVHQGLHETLDIVSLAAMEDHKKKNEIQIKAHSAILLSLGDEVLREVSEEETADEATLKMDENKELRKHLDELNKIILELNNIGVKIDEEDQGIVLLSSLPKSFEHFVDTILYGKESLTMTDVKSALNSEEIQKKSDEIGDSNGEGKKCYYCQKEGHFRDECKALKAKLAREQGKNKGEADTASQDYTSVDVLVVSRGIVLLGNNKVCSALGIGSVVITMFDGIPRTLKNVRYVPDLRRNLWSIGMLDSIGCIIKVEGGVLKISKNSTLVMKGELKNGLYSLIGKTVMELEKQGLLKGKLEGRLGFCEDCVYGKCCKAKFTTGMHTSKEPLNYIHSDLWRPSKIKTLGGVNYFLRIIDDFSMKVWVFLLKSKDQAFNTFDTWRKLVENQTGKTVKKLRTDNGFKIPQEKWTGYPPSYDHLRVFGCTAYAHIKQDKLQLRALKCLFLGYPKGVKGYKLWCLEPRYKKCLLSRDVVFREDEMAMKSKGETKPEESSSDKPVEVEVEPAIANQIENGTDQT</sequence>
<reference evidence="5" key="1">
    <citation type="submission" date="2018-11" db="EMBL/GenBank/DDBJ databases">
        <authorList>
            <person name="Grassa J C."/>
        </authorList>
    </citation>
    <scope>NUCLEOTIDE SEQUENCE [LARGE SCALE GENOMIC DNA]</scope>
</reference>
<dbReference type="Gramene" id="evm.model.01.986">
    <property type="protein sequence ID" value="cds.evm.model.01.986"/>
    <property type="gene ID" value="evm.TU.01.986"/>
</dbReference>
<dbReference type="Pfam" id="PF00098">
    <property type="entry name" value="zf-CCHC"/>
    <property type="match status" value="1"/>
</dbReference>
<dbReference type="EMBL" id="UZAU01000018">
    <property type="status" value="NOT_ANNOTATED_CDS"/>
    <property type="molecule type" value="Genomic_DNA"/>
</dbReference>
<dbReference type="Pfam" id="PF14223">
    <property type="entry name" value="Retrotran_gag_2"/>
    <property type="match status" value="1"/>
</dbReference>
<dbReference type="PROSITE" id="PS50158">
    <property type="entry name" value="ZF_CCHC"/>
    <property type="match status" value="1"/>
</dbReference>
<evidence type="ECO:0000256" key="2">
    <source>
        <dbReference type="PROSITE-ProRule" id="PRU00047"/>
    </source>
</evidence>
<feature type="domain" description="CCHC-type" evidence="4">
    <location>
        <begin position="175"/>
        <end position="190"/>
    </location>
</feature>
<dbReference type="GO" id="GO:0006508">
    <property type="term" value="P:proteolysis"/>
    <property type="evidence" value="ECO:0007669"/>
    <property type="project" value="UniProtKB-KW"/>
</dbReference>
<organism evidence="5 6">
    <name type="scientific">Cannabis sativa</name>
    <name type="common">Hemp</name>
    <name type="synonym">Marijuana</name>
    <dbReference type="NCBI Taxonomy" id="3483"/>
    <lineage>
        <taxon>Eukaryota</taxon>
        <taxon>Viridiplantae</taxon>
        <taxon>Streptophyta</taxon>
        <taxon>Embryophyta</taxon>
        <taxon>Tracheophyta</taxon>
        <taxon>Spermatophyta</taxon>
        <taxon>Magnoliopsida</taxon>
        <taxon>eudicotyledons</taxon>
        <taxon>Gunneridae</taxon>
        <taxon>Pentapetalae</taxon>
        <taxon>rosids</taxon>
        <taxon>fabids</taxon>
        <taxon>Rosales</taxon>
        <taxon>Cannabaceae</taxon>
        <taxon>Cannabis</taxon>
    </lineage>
</organism>
<dbReference type="Pfam" id="PF22936">
    <property type="entry name" value="Pol_BBD"/>
    <property type="match status" value="1"/>
</dbReference>
<reference evidence="5" key="2">
    <citation type="submission" date="2021-03" db="UniProtKB">
        <authorList>
            <consortium name="EnsemblPlants"/>
        </authorList>
    </citation>
    <scope>IDENTIFICATION</scope>
</reference>
<dbReference type="InterPro" id="IPR054722">
    <property type="entry name" value="PolX-like_BBD"/>
</dbReference>
<dbReference type="Proteomes" id="UP000596661">
    <property type="component" value="Chromosome 1"/>
</dbReference>
<dbReference type="OMA" id="VFREDEM"/>
<dbReference type="GO" id="GO:0008270">
    <property type="term" value="F:zinc ion binding"/>
    <property type="evidence" value="ECO:0007669"/>
    <property type="project" value="UniProtKB-KW"/>
</dbReference>
<dbReference type="PANTHER" id="PTHR42648:SF31">
    <property type="entry name" value="RNA-DIRECTED DNA POLYMERASE"/>
    <property type="match status" value="1"/>
</dbReference>
<keyword evidence="1" id="KW-0378">Hydrolase</keyword>
<evidence type="ECO:0000313" key="6">
    <source>
        <dbReference type="Proteomes" id="UP000596661"/>
    </source>
</evidence>
<dbReference type="InterPro" id="IPR012337">
    <property type="entry name" value="RNaseH-like_sf"/>
</dbReference>
<accession>A0A803NRR5</accession>
<dbReference type="SMART" id="SM00343">
    <property type="entry name" value="ZnF_C2HC"/>
    <property type="match status" value="1"/>
</dbReference>
<evidence type="ECO:0000259" key="4">
    <source>
        <dbReference type="PROSITE" id="PS50158"/>
    </source>
</evidence>
<dbReference type="InterPro" id="IPR039537">
    <property type="entry name" value="Retrotran_Ty1/copia-like"/>
</dbReference>
<dbReference type="InterPro" id="IPR057670">
    <property type="entry name" value="SH3_retrovirus"/>
</dbReference>
<evidence type="ECO:0000256" key="1">
    <source>
        <dbReference type="ARBA" id="ARBA00022670"/>
    </source>
</evidence>
<keyword evidence="2" id="KW-0862">Zinc</keyword>
<dbReference type="EnsemblPlants" id="evm.model.01.986">
    <property type="protein sequence ID" value="cds.evm.model.01.986"/>
    <property type="gene ID" value="evm.TU.01.986"/>
</dbReference>
<dbReference type="InterPro" id="IPR036875">
    <property type="entry name" value="Znf_CCHC_sf"/>
</dbReference>